<feature type="domain" description="Ras-GEF" evidence="5">
    <location>
        <begin position="1135"/>
        <end position="1385"/>
    </location>
</feature>
<dbReference type="InterPro" id="IPR001452">
    <property type="entry name" value="SH3_domain"/>
</dbReference>
<keyword evidence="1" id="KW-0728">SH3 domain</keyword>
<name>A7TGT9_VANPO</name>
<dbReference type="InterPro" id="IPR036964">
    <property type="entry name" value="RASGEF_cat_dom_sf"/>
</dbReference>
<evidence type="ECO:0000256" key="2">
    <source>
        <dbReference type="ARBA" id="ARBA00022658"/>
    </source>
</evidence>
<dbReference type="Pfam" id="PF00617">
    <property type="entry name" value="RasGEF"/>
    <property type="match status" value="1"/>
</dbReference>
<dbReference type="GO" id="GO:0007265">
    <property type="term" value="P:Ras protein signal transduction"/>
    <property type="evidence" value="ECO:0007669"/>
    <property type="project" value="TreeGrafter"/>
</dbReference>
<accession>A7TGT9</accession>
<dbReference type="eggNOG" id="KOG3417">
    <property type="taxonomic scope" value="Eukaryota"/>
</dbReference>
<evidence type="ECO:0000259" key="5">
    <source>
        <dbReference type="PROSITE" id="PS50009"/>
    </source>
</evidence>
<dbReference type="KEGG" id="vpo:Kpol_2001p57"/>
<dbReference type="InterPro" id="IPR023578">
    <property type="entry name" value="Ras_GEF_dom_sf"/>
</dbReference>
<dbReference type="PhylomeDB" id="A7TGT9"/>
<feature type="region of interest" description="Disordered" evidence="4">
    <location>
        <begin position="221"/>
        <end position="245"/>
    </location>
</feature>
<dbReference type="SUPFAM" id="SSF50044">
    <property type="entry name" value="SH3-domain"/>
    <property type="match status" value="1"/>
</dbReference>
<dbReference type="HOGENOM" id="CLU_003150_1_0_1"/>
<dbReference type="Proteomes" id="UP000000267">
    <property type="component" value="Unassembled WGS sequence"/>
</dbReference>
<reference evidence="7 8" key="1">
    <citation type="journal article" date="2007" name="Proc. Natl. Acad. Sci. U.S.A.">
        <title>Independent sorting-out of thousands of duplicated gene pairs in two yeast species descended from a whole-genome duplication.</title>
        <authorList>
            <person name="Scannell D.R."/>
            <person name="Frank A.C."/>
            <person name="Conant G.C."/>
            <person name="Byrne K.P."/>
            <person name="Woolfit M."/>
            <person name="Wolfe K.H."/>
        </authorList>
    </citation>
    <scope>NUCLEOTIDE SEQUENCE [LARGE SCALE GENOMIC DNA]</scope>
    <source>
        <strain evidence="8">ATCC 22028 / DSM 70294 / BCRC 21397 / CBS 2163 / NBRC 10782 / NRRL Y-8283 / UCD 57-17</strain>
    </source>
</reference>
<evidence type="ECO:0000256" key="3">
    <source>
        <dbReference type="PROSITE-ProRule" id="PRU00168"/>
    </source>
</evidence>
<dbReference type="SMART" id="SM00229">
    <property type="entry name" value="RasGEFN"/>
    <property type="match status" value="1"/>
</dbReference>
<proteinExistence type="predicted"/>
<dbReference type="Gene3D" id="2.30.30.40">
    <property type="entry name" value="SH3 Domains"/>
    <property type="match status" value="1"/>
</dbReference>
<dbReference type="OrthoDB" id="546434at2759"/>
<evidence type="ECO:0000256" key="1">
    <source>
        <dbReference type="ARBA" id="ARBA00022443"/>
    </source>
</evidence>
<protein>
    <recommendedName>
        <fullName evidence="9">Bud site selection protein 5</fullName>
    </recommendedName>
</protein>
<evidence type="ECO:0000259" key="6">
    <source>
        <dbReference type="PROSITE" id="PS50212"/>
    </source>
</evidence>
<dbReference type="Gene3D" id="1.20.870.10">
    <property type="entry name" value="Son of sevenless (SoS) protein Chain: S domain 1"/>
    <property type="match status" value="1"/>
</dbReference>
<dbReference type="CDD" id="cd06224">
    <property type="entry name" value="REM"/>
    <property type="match status" value="1"/>
</dbReference>
<dbReference type="GO" id="GO:0005085">
    <property type="term" value="F:guanyl-nucleotide exchange factor activity"/>
    <property type="evidence" value="ECO:0007669"/>
    <property type="project" value="UniProtKB-KW"/>
</dbReference>
<dbReference type="PROSITE" id="PS50212">
    <property type="entry name" value="RASGEF_NTER"/>
    <property type="match status" value="1"/>
</dbReference>
<dbReference type="SMART" id="SM00147">
    <property type="entry name" value="RasGEF"/>
    <property type="match status" value="1"/>
</dbReference>
<evidence type="ECO:0008006" key="9">
    <source>
        <dbReference type="Google" id="ProtNLM"/>
    </source>
</evidence>
<evidence type="ECO:0000313" key="7">
    <source>
        <dbReference type="EMBL" id="EDO18552.1"/>
    </source>
</evidence>
<feature type="domain" description="N-terminal Ras-GEF" evidence="6">
    <location>
        <begin position="843"/>
        <end position="985"/>
    </location>
</feature>
<keyword evidence="2 3" id="KW-0344">Guanine-nucleotide releasing factor</keyword>
<dbReference type="GO" id="GO:0005886">
    <property type="term" value="C:plasma membrane"/>
    <property type="evidence" value="ECO:0007669"/>
    <property type="project" value="TreeGrafter"/>
</dbReference>
<dbReference type="Gene3D" id="1.10.840.10">
    <property type="entry name" value="Ras guanine-nucleotide exchange factors catalytic domain"/>
    <property type="match status" value="1"/>
</dbReference>
<feature type="region of interest" description="Disordered" evidence="4">
    <location>
        <begin position="117"/>
        <end position="174"/>
    </location>
</feature>
<dbReference type="STRING" id="436907.A7TGT9"/>
<dbReference type="Pfam" id="PF00618">
    <property type="entry name" value="RasGEF_N"/>
    <property type="match status" value="1"/>
</dbReference>
<dbReference type="InterPro" id="IPR036028">
    <property type="entry name" value="SH3-like_dom_sf"/>
</dbReference>
<dbReference type="PROSITE" id="PS50009">
    <property type="entry name" value="RASGEF_CAT"/>
    <property type="match status" value="1"/>
</dbReference>
<dbReference type="RefSeq" id="XP_001646410.1">
    <property type="nucleotide sequence ID" value="XM_001646360.1"/>
</dbReference>
<dbReference type="PANTHER" id="PTHR23113:SF354">
    <property type="entry name" value="BUD SITE SELECTION PROTEIN 5"/>
    <property type="match status" value="1"/>
</dbReference>
<gene>
    <name evidence="7" type="ORF">Kpol_2001p57</name>
</gene>
<keyword evidence="8" id="KW-1185">Reference proteome</keyword>
<dbReference type="InterPro" id="IPR000651">
    <property type="entry name" value="Ras-like_Gua-exchang_fac_N"/>
</dbReference>
<feature type="compositionally biased region" description="Polar residues" evidence="4">
    <location>
        <begin position="158"/>
        <end position="174"/>
    </location>
</feature>
<dbReference type="PANTHER" id="PTHR23113">
    <property type="entry name" value="GUANINE NUCLEOTIDE EXCHANGE FACTOR"/>
    <property type="match status" value="1"/>
</dbReference>
<dbReference type="SMART" id="SM00326">
    <property type="entry name" value="SH3"/>
    <property type="match status" value="1"/>
</dbReference>
<dbReference type="InterPro" id="IPR001895">
    <property type="entry name" value="RASGEF_cat_dom"/>
</dbReference>
<dbReference type="SUPFAM" id="SSF48366">
    <property type="entry name" value="Ras GEF"/>
    <property type="match status" value="1"/>
</dbReference>
<evidence type="ECO:0000313" key="8">
    <source>
        <dbReference type="Proteomes" id="UP000000267"/>
    </source>
</evidence>
<dbReference type="GeneID" id="5546848"/>
<dbReference type="InterPro" id="IPR008937">
    <property type="entry name" value="Ras-like_GEF"/>
</dbReference>
<sequence>MDRLTRDSSISATTPLFMDHESKKFDSISPTKPLDFSRKMVGSGSIRSIGSIPNNNDYQRSGSSSTIATANESFTTAHSFVTDNIQSKTAKDYYQNNNQYTDQQRSKHDFRNLLNTTGSNSSVNRDMNYNNDNDDTTPLVLPRPVMNNEDYDRITPKAGNQSVTSLGTSMSVGETSERLKGLGLYNSRENLNNGSNLVNNQMQSSPVKAIRVSRIINPSQNSIGNGVSSMLPQPTESSEIESSPVKTINDSIGEDSFNFETTTDSMELMTNDSINETSFKDYSSYQESGLVRDSSINSLDEQSFAYLFIVATHSFDPNSLQSAEDASICLPFKKDDVAFVHNVDESGWGEVTLVKNQLRGWVPFNYFSDIIRVNDTPSLKPDDYRYLIDTRKPLEKLLTNSAKFLLNPQDTRLLSLSERTFNINYINSVRDGVKSLLELTNCVSRSNQLVQTQSVVRKARKKLLADWYTLMIKADHYKNTSSEAKIKKLVDLVFEVLRRSFAFFAIWSVEKVKFESSAQSRSPKRLSQDDASSLRSRSSSSSRSRQMYYLNTQPTAIGRLHEIYDILFTYIGLILGRLDLIERNPTGCETLEFIVHQMIILLRELLFISKSCSSILQSKYDDAYENTLDKSLDPLLSLVSQLVSCIKLLVTQTLKENGNSDQSIQIKQDFYNSTENGKQLILIVSNMTSLIATTITGCNNYLRVIGDFKLGSDRRYPDLKKIKITPDKFIEKCSSGLVRKLGRDSLRRSLEVAEDLKPSNKSPKRRVSRYSSIRAGTSHELAFTYEGTQFLKEITPDEPFSKDAVFDKFKLDDSLAFGKLPLPDEGNDLHNREVMQNEIMYSNDGDIIGISFRALVYRLTDEVDKADDYFTSTSLLNFRSFGEVVDLIDLLILRFDTSNKYNLVSHNEKAGNYSSKSSRLKNRRKLVCKIFQTWMESYWNPSTDFEYLSIMINFFNEGVSKYLPLESKILIELAARLLLLHENTGKGISISQINDQLIPRDIVQHKSTSVISDSSSTFSGNSRSSIFSIDEKIIEEYELTHVTAPSNHTSISLPIPVLNLGRSALLSKYNMQDMERLVTIYRFVLNNASLPFSEVYFEAEEDLNVLIKNWNYLLTVDKSTTSNIVHNELNLINLNPLEVAKQLTLIESKLYMSIEPFELVNENYLEKKSNLNVAIHVRMIMNFTNQLSHYVMESILSPEINNNDRVNRLRSWLKIALSVLYFRNYNSVASIMTVLQNHAITRLTFLWDLLDEKDTELYEYLSRIVHPNNNFKVYRNKLKNIMNENLPNGLHAAKSALPCVPFFNLFLQDLTFISEGNSNFRNPDSFRPNKLINIDKYFKVTKTISTVQYFQVAYDVQEDPSLSQRESFFNIPETIDVDTNNITPVPLLQEFILFEFWRVNTLYSKGQDRGYELSLKILERS</sequence>
<evidence type="ECO:0000256" key="4">
    <source>
        <dbReference type="SAM" id="MobiDB-lite"/>
    </source>
</evidence>
<dbReference type="FunCoup" id="A7TGT9">
    <property type="interactions" value="32"/>
</dbReference>
<dbReference type="OMA" id="LYFRNFN"/>
<dbReference type="EMBL" id="DS480388">
    <property type="protein sequence ID" value="EDO18552.1"/>
    <property type="molecule type" value="Genomic_DNA"/>
</dbReference>
<dbReference type="InParanoid" id="A7TGT9"/>
<organism evidence="8">
    <name type="scientific">Vanderwaltozyma polyspora (strain ATCC 22028 / DSM 70294 / BCRC 21397 / CBS 2163 / NBRC 10782 / NRRL Y-8283 / UCD 57-17)</name>
    <name type="common">Kluyveromyces polysporus</name>
    <dbReference type="NCBI Taxonomy" id="436907"/>
    <lineage>
        <taxon>Eukaryota</taxon>
        <taxon>Fungi</taxon>
        <taxon>Dikarya</taxon>
        <taxon>Ascomycota</taxon>
        <taxon>Saccharomycotina</taxon>
        <taxon>Saccharomycetes</taxon>
        <taxon>Saccharomycetales</taxon>
        <taxon>Saccharomycetaceae</taxon>
        <taxon>Vanderwaltozyma</taxon>
    </lineage>
</organism>